<dbReference type="EMBL" id="MT144595">
    <property type="protein sequence ID" value="QJH94078.1"/>
    <property type="molecule type" value="Genomic_DNA"/>
</dbReference>
<evidence type="ECO:0000313" key="1">
    <source>
        <dbReference type="EMBL" id="QJA45964.1"/>
    </source>
</evidence>
<dbReference type="EMBL" id="MT144000">
    <property type="protein sequence ID" value="QJA45964.1"/>
    <property type="molecule type" value="Genomic_DNA"/>
</dbReference>
<reference evidence="1" key="1">
    <citation type="submission" date="2020-03" db="EMBL/GenBank/DDBJ databases">
        <title>The deep terrestrial virosphere.</title>
        <authorList>
            <person name="Holmfeldt K."/>
            <person name="Nilsson E."/>
            <person name="Simone D."/>
            <person name="Lopez-Fernandez M."/>
            <person name="Wu X."/>
            <person name="de Brujin I."/>
            <person name="Lundin D."/>
            <person name="Andersson A."/>
            <person name="Bertilsson S."/>
            <person name="Dopson M."/>
        </authorList>
    </citation>
    <scope>NUCLEOTIDE SEQUENCE</scope>
    <source>
        <strain evidence="1">TM448A00289</strain>
        <strain evidence="2">TM448B00173</strain>
    </source>
</reference>
<evidence type="ECO:0000313" key="2">
    <source>
        <dbReference type="EMBL" id="QJH94078.1"/>
    </source>
</evidence>
<sequence>MFEDQINLTSRAVDGIERALDQDFCRAESPERMAWVALQLRYVEDTEDFFPMGKWATIQSIESQLEKAAKYYAARSGE</sequence>
<gene>
    <name evidence="1" type="ORF">TM448A00289_0031</name>
    <name evidence="2" type="ORF">TM448B00173_0048</name>
</gene>
<proteinExistence type="predicted"/>
<organism evidence="1">
    <name type="scientific">viral metagenome</name>
    <dbReference type="NCBI Taxonomy" id="1070528"/>
    <lineage>
        <taxon>unclassified sequences</taxon>
        <taxon>metagenomes</taxon>
        <taxon>organismal metagenomes</taxon>
    </lineage>
</organism>
<accession>A0A6H1ZEI4</accession>
<name>A0A6H1ZEI4_9ZZZZ</name>
<dbReference type="AlphaFoldDB" id="A0A6H1ZEI4"/>
<protein>
    <submittedName>
        <fullName evidence="1">Uncharacterized protein</fullName>
    </submittedName>
</protein>